<reference evidence="2" key="1">
    <citation type="submission" date="2024-07" db="EMBL/GenBank/DDBJ databases">
        <title>Two chromosome-level genome assemblies of Korean endemic species Abeliophyllum distichum and Forsythia ovata (Oleaceae).</title>
        <authorList>
            <person name="Jang H."/>
        </authorList>
    </citation>
    <scope>NUCLEOTIDE SEQUENCE [LARGE SCALE GENOMIC DNA]</scope>
</reference>
<dbReference type="AlphaFoldDB" id="A0ABD1T6K1"/>
<comment type="caution">
    <text evidence="1">The sequence shown here is derived from an EMBL/GenBank/DDBJ whole genome shotgun (WGS) entry which is preliminary data.</text>
</comment>
<evidence type="ECO:0000313" key="1">
    <source>
        <dbReference type="EMBL" id="KAL2508363.1"/>
    </source>
</evidence>
<proteinExistence type="predicted"/>
<name>A0ABD1T6K1_9LAMI</name>
<dbReference type="Proteomes" id="UP001604277">
    <property type="component" value="Unassembled WGS sequence"/>
</dbReference>
<dbReference type="EMBL" id="JBFOLJ010000009">
    <property type="protein sequence ID" value="KAL2508363.1"/>
    <property type="molecule type" value="Genomic_DNA"/>
</dbReference>
<protein>
    <submittedName>
        <fullName evidence="1">E3 ubiquitin-protein ligase</fullName>
    </submittedName>
</protein>
<keyword evidence="2" id="KW-1185">Reference proteome</keyword>
<gene>
    <name evidence="1" type="ORF">Fot_32010</name>
</gene>
<organism evidence="1 2">
    <name type="scientific">Forsythia ovata</name>
    <dbReference type="NCBI Taxonomy" id="205694"/>
    <lineage>
        <taxon>Eukaryota</taxon>
        <taxon>Viridiplantae</taxon>
        <taxon>Streptophyta</taxon>
        <taxon>Embryophyta</taxon>
        <taxon>Tracheophyta</taxon>
        <taxon>Spermatophyta</taxon>
        <taxon>Magnoliopsida</taxon>
        <taxon>eudicotyledons</taxon>
        <taxon>Gunneridae</taxon>
        <taxon>Pentapetalae</taxon>
        <taxon>asterids</taxon>
        <taxon>lamiids</taxon>
        <taxon>Lamiales</taxon>
        <taxon>Oleaceae</taxon>
        <taxon>Forsythieae</taxon>
        <taxon>Forsythia</taxon>
    </lineage>
</organism>
<evidence type="ECO:0000313" key="2">
    <source>
        <dbReference type="Proteomes" id="UP001604277"/>
    </source>
</evidence>
<sequence length="117" mass="13131">MSDKLLCLLVVLFIFLVILVRHIISRPRDNASPPPTPTLPQHVVNLPPSVARQVLNHPRPTAQISIQSQTKPTGEKEVVINVYNEQVGGERECSICLSEFEECELIRSLPAIHNWGF</sequence>
<accession>A0ABD1T6K1</accession>